<feature type="region of interest" description="Disordered" evidence="1">
    <location>
        <begin position="1"/>
        <end position="31"/>
    </location>
</feature>
<protein>
    <submittedName>
        <fullName evidence="2">Uncharacterized protein</fullName>
    </submittedName>
</protein>
<accession>A0A5N6ZFU5</accession>
<reference evidence="3" key="1">
    <citation type="submission" date="2019-04" db="EMBL/GenBank/DDBJ databases">
        <title>Friends and foes A comparative genomics studyof 23 Aspergillus species from section Flavi.</title>
        <authorList>
            <consortium name="DOE Joint Genome Institute"/>
            <person name="Kjaerbolling I."/>
            <person name="Vesth T."/>
            <person name="Frisvad J.C."/>
            <person name="Nybo J.L."/>
            <person name="Theobald S."/>
            <person name="Kildgaard S."/>
            <person name="Isbrandt T."/>
            <person name="Kuo A."/>
            <person name="Sato A."/>
            <person name="Lyhne E.K."/>
            <person name="Kogle M.E."/>
            <person name="Wiebenga A."/>
            <person name="Kun R.S."/>
            <person name="Lubbers R.J."/>
            <person name="Makela M.R."/>
            <person name="Barry K."/>
            <person name="Chovatia M."/>
            <person name="Clum A."/>
            <person name="Daum C."/>
            <person name="Haridas S."/>
            <person name="He G."/>
            <person name="LaButti K."/>
            <person name="Lipzen A."/>
            <person name="Mondo S."/>
            <person name="Riley R."/>
            <person name="Salamov A."/>
            <person name="Simmons B.A."/>
            <person name="Magnuson J.K."/>
            <person name="Henrissat B."/>
            <person name="Mortensen U.H."/>
            <person name="Larsen T.O."/>
            <person name="Devries R.P."/>
            <person name="Grigoriev I.V."/>
            <person name="Machida M."/>
            <person name="Baker S.E."/>
            <person name="Andersen M.R."/>
        </authorList>
    </citation>
    <scope>NUCLEOTIDE SEQUENCE [LARGE SCALE GENOMIC DNA]</scope>
    <source>
        <strain evidence="3">CBS 553.77</strain>
    </source>
</reference>
<dbReference type="Proteomes" id="UP000327118">
    <property type="component" value="Unassembled WGS sequence"/>
</dbReference>
<name>A0A5N6ZFU5_9EURO</name>
<organism evidence="2 3">
    <name type="scientific">Aspergillus coremiiformis</name>
    <dbReference type="NCBI Taxonomy" id="138285"/>
    <lineage>
        <taxon>Eukaryota</taxon>
        <taxon>Fungi</taxon>
        <taxon>Dikarya</taxon>
        <taxon>Ascomycota</taxon>
        <taxon>Pezizomycotina</taxon>
        <taxon>Eurotiomycetes</taxon>
        <taxon>Eurotiomycetidae</taxon>
        <taxon>Eurotiales</taxon>
        <taxon>Aspergillaceae</taxon>
        <taxon>Aspergillus</taxon>
        <taxon>Aspergillus subgen. Circumdati</taxon>
    </lineage>
</organism>
<gene>
    <name evidence="2" type="ORF">BDV28DRAFT_127652</name>
</gene>
<evidence type="ECO:0000313" key="3">
    <source>
        <dbReference type="Proteomes" id="UP000327118"/>
    </source>
</evidence>
<evidence type="ECO:0000313" key="2">
    <source>
        <dbReference type="EMBL" id="KAE8356093.1"/>
    </source>
</evidence>
<evidence type="ECO:0000256" key="1">
    <source>
        <dbReference type="SAM" id="MobiDB-lite"/>
    </source>
</evidence>
<dbReference type="AlphaFoldDB" id="A0A5N6ZFU5"/>
<sequence length="97" mass="10796">MVTGKSQGAEPFHSLPPTTTQPKFVAASPPSKRDLASWWRQFKRNTRKEEPKGACVCSMEAHSRLPALGAGGKPRMRRTRKTFPGPASMLEVEFRLT</sequence>
<dbReference type="EMBL" id="ML739042">
    <property type="protein sequence ID" value="KAE8356093.1"/>
    <property type="molecule type" value="Genomic_DNA"/>
</dbReference>
<proteinExistence type="predicted"/>
<keyword evidence="3" id="KW-1185">Reference proteome</keyword>